<reference evidence="5" key="1">
    <citation type="journal article" date="2020" name="Cell">
        <title>Large-Scale Comparative Analyses of Tick Genomes Elucidate Their Genetic Diversity and Vector Capacities.</title>
        <authorList>
            <consortium name="Tick Genome and Microbiome Consortium (TIGMIC)"/>
            <person name="Jia N."/>
            <person name="Wang J."/>
            <person name="Shi W."/>
            <person name="Du L."/>
            <person name="Sun Y."/>
            <person name="Zhan W."/>
            <person name="Jiang J.F."/>
            <person name="Wang Q."/>
            <person name="Zhang B."/>
            <person name="Ji P."/>
            <person name="Bell-Sakyi L."/>
            <person name="Cui X.M."/>
            <person name="Yuan T.T."/>
            <person name="Jiang B.G."/>
            <person name="Yang W.F."/>
            <person name="Lam T.T."/>
            <person name="Chang Q.C."/>
            <person name="Ding S.J."/>
            <person name="Wang X.J."/>
            <person name="Zhu J.G."/>
            <person name="Ruan X.D."/>
            <person name="Zhao L."/>
            <person name="Wei J.T."/>
            <person name="Ye R.Z."/>
            <person name="Que T.C."/>
            <person name="Du C.H."/>
            <person name="Zhou Y.H."/>
            <person name="Cheng J.X."/>
            <person name="Dai P.F."/>
            <person name="Guo W.B."/>
            <person name="Han X.H."/>
            <person name="Huang E.J."/>
            <person name="Li L.F."/>
            <person name="Wei W."/>
            <person name="Gao Y.C."/>
            <person name="Liu J.Z."/>
            <person name="Shao H.Z."/>
            <person name="Wang X."/>
            <person name="Wang C.C."/>
            <person name="Yang T.C."/>
            <person name="Huo Q.B."/>
            <person name="Li W."/>
            <person name="Chen H.Y."/>
            <person name="Chen S.E."/>
            <person name="Zhou L.G."/>
            <person name="Ni X.B."/>
            <person name="Tian J.H."/>
            <person name="Sheng Y."/>
            <person name="Liu T."/>
            <person name="Pan Y.S."/>
            <person name="Xia L.Y."/>
            <person name="Li J."/>
            <person name="Zhao F."/>
            <person name="Cao W.C."/>
        </authorList>
    </citation>
    <scope>NUCLEOTIDE SEQUENCE</scope>
    <source>
        <strain evidence="5">Rsan-2018</strain>
    </source>
</reference>
<keyword evidence="6" id="KW-1185">Reference proteome</keyword>
<dbReference type="InterPro" id="IPR025110">
    <property type="entry name" value="AMP-bd_C"/>
</dbReference>
<dbReference type="EMBL" id="JABSTV010001248">
    <property type="protein sequence ID" value="KAH7969877.1"/>
    <property type="molecule type" value="Genomic_DNA"/>
</dbReference>
<dbReference type="InterPro" id="IPR045851">
    <property type="entry name" value="AMP-bd_C_sf"/>
</dbReference>
<dbReference type="Gene3D" id="3.40.50.12780">
    <property type="entry name" value="N-terminal domain of ligase-like"/>
    <property type="match status" value="2"/>
</dbReference>
<evidence type="ECO:0000313" key="6">
    <source>
        <dbReference type="Proteomes" id="UP000821837"/>
    </source>
</evidence>
<dbReference type="Pfam" id="PF13193">
    <property type="entry name" value="AMP-binding_C"/>
    <property type="match status" value="1"/>
</dbReference>
<dbReference type="VEuPathDB" id="VectorBase:RSAN_044019"/>
<evidence type="ECO:0008006" key="7">
    <source>
        <dbReference type="Google" id="ProtNLM"/>
    </source>
</evidence>
<dbReference type="Gene3D" id="3.30.300.30">
    <property type="match status" value="1"/>
</dbReference>
<comment type="subcellular location">
    <subcellularLocation>
        <location evidence="1">Peroxisome</location>
    </subcellularLocation>
</comment>
<dbReference type="GO" id="GO:0016405">
    <property type="term" value="F:CoA-ligase activity"/>
    <property type="evidence" value="ECO:0007669"/>
    <property type="project" value="TreeGrafter"/>
</dbReference>
<feature type="domain" description="AMP-binding enzyme C-terminal" evidence="4">
    <location>
        <begin position="342"/>
        <end position="391"/>
    </location>
</feature>
<organism evidence="5 6">
    <name type="scientific">Rhipicephalus sanguineus</name>
    <name type="common">Brown dog tick</name>
    <name type="synonym">Ixodes sanguineus</name>
    <dbReference type="NCBI Taxonomy" id="34632"/>
    <lineage>
        <taxon>Eukaryota</taxon>
        <taxon>Metazoa</taxon>
        <taxon>Ecdysozoa</taxon>
        <taxon>Arthropoda</taxon>
        <taxon>Chelicerata</taxon>
        <taxon>Arachnida</taxon>
        <taxon>Acari</taxon>
        <taxon>Parasitiformes</taxon>
        <taxon>Ixodida</taxon>
        <taxon>Ixodoidea</taxon>
        <taxon>Ixodidae</taxon>
        <taxon>Rhipicephalinae</taxon>
        <taxon>Rhipicephalus</taxon>
        <taxon>Rhipicephalus</taxon>
    </lineage>
</organism>
<dbReference type="Proteomes" id="UP000821837">
    <property type="component" value="Unassembled WGS sequence"/>
</dbReference>
<evidence type="ECO:0000313" key="5">
    <source>
        <dbReference type="EMBL" id="KAH7969877.1"/>
    </source>
</evidence>
<evidence type="ECO:0000259" key="4">
    <source>
        <dbReference type="Pfam" id="PF13193"/>
    </source>
</evidence>
<evidence type="ECO:0000259" key="3">
    <source>
        <dbReference type="Pfam" id="PF00501"/>
    </source>
</evidence>
<proteinExistence type="predicted"/>
<dbReference type="GO" id="GO:0005777">
    <property type="term" value="C:peroxisome"/>
    <property type="evidence" value="ECO:0007669"/>
    <property type="project" value="UniProtKB-SubCell"/>
</dbReference>
<reference evidence="5" key="2">
    <citation type="submission" date="2021-09" db="EMBL/GenBank/DDBJ databases">
        <authorList>
            <person name="Jia N."/>
            <person name="Wang J."/>
            <person name="Shi W."/>
            <person name="Du L."/>
            <person name="Sun Y."/>
            <person name="Zhan W."/>
            <person name="Jiang J."/>
            <person name="Wang Q."/>
            <person name="Zhang B."/>
            <person name="Ji P."/>
            <person name="Sakyi L.B."/>
            <person name="Cui X."/>
            <person name="Yuan T."/>
            <person name="Jiang B."/>
            <person name="Yang W."/>
            <person name="Lam T.T.-Y."/>
            <person name="Chang Q."/>
            <person name="Ding S."/>
            <person name="Wang X."/>
            <person name="Zhu J."/>
            <person name="Ruan X."/>
            <person name="Zhao L."/>
            <person name="Wei J."/>
            <person name="Que T."/>
            <person name="Du C."/>
            <person name="Cheng J."/>
            <person name="Dai P."/>
            <person name="Han X."/>
            <person name="Huang E."/>
            <person name="Gao Y."/>
            <person name="Liu J."/>
            <person name="Shao H."/>
            <person name="Ye R."/>
            <person name="Li L."/>
            <person name="Wei W."/>
            <person name="Wang X."/>
            <person name="Wang C."/>
            <person name="Huo Q."/>
            <person name="Li W."/>
            <person name="Guo W."/>
            <person name="Chen H."/>
            <person name="Chen S."/>
            <person name="Zhou L."/>
            <person name="Zhou L."/>
            <person name="Ni X."/>
            <person name="Tian J."/>
            <person name="Zhou Y."/>
            <person name="Sheng Y."/>
            <person name="Liu T."/>
            <person name="Pan Y."/>
            <person name="Xia L."/>
            <person name="Li J."/>
            <person name="Zhao F."/>
            <person name="Cao W."/>
        </authorList>
    </citation>
    <scope>NUCLEOTIDE SEQUENCE</scope>
    <source>
        <strain evidence="5">Rsan-2018</strain>
        <tissue evidence="5">Larvae</tissue>
    </source>
</reference>
<name>A0A9D4Q8S7_RHISA</name>
<dbReference type="Pfam" id="PF00501">
    <property type="entry name" value="AMP-binding"/>
    <property type="match status" value="1"/>
</dbReference>
<dbReference type="PANTHER" id="PTHR24096:SF422">
    <property type="entry name" value="BCDNA.GH02901"/>
    <property type="match status" value="1"/>
</dbReference>
<dbReference type="InterPro" id="IPR042099">
    <property type="entry name" value="ANL_N_sf"/>
</dbReference>
<evidence type="ECO:0000256" key="2">
    <source>
        <dbReference type="ARBA" id="ARBA00023140"/>
    </source>
</evidence>
<dbReference type="SUPFAM" id="SSF56801">
    <property type="entry name" value="Acetyl-CoA synthetase-like"/>
    <property type="match status" value="1"/>
</dbReference>
<gene>
    <name evidence="5" type="ORF">HPB52_022398</name>
</gene>
<dbReference type="SUPFAM" id="SSF53098">
    <property type="entry name" value="Ribonuclease H-like"/>
    <property type="match status" value="1"/>
</dbReference>
<evidence type="ECO:0000256" key="1">
    <source>
        <dbReference type="ARBA" id="ARBA00004275"/>
    </source>
</evidence>
<feature type="domain" description="AMP-dependent synthetase/ligase" evidence="3">
    <location>
        <begin position="66"/>
        <end position="252"/>
    </location>
</feature>
<dbReference type="InterPro" id="IPR000873">
    <property type="entry name" value="AMP-dep_synth/lig_dom"/>
</dbReference>
<dbReference type="InterPro" id="IPR020845">
    <property type="entry name" value="AMP-binding_CS"/>
</dbReference>
<dbReference type="AlphaFoldDB" id="A0A9D4Q8S7"/>
<dbReference type="PROSITE" id="PS00455">
    <property type="entry name" value="AMP_BINDING"/>
    <property type="match status" value="1"/>
</dbReference>
<keyword evidence="2" id="KW-0576">Peroxisome</keyword>
<sequence>MVLAARLLGFEHLVCFAHTLNLPVKDGLKSSEELATLLLKCKNIVRYVRSSCIATAKLREEQERVGELRYQAKDSDSTHVLTDVELTHEVSRAVQSLRLKSHYALLPHNSLCSSLTLNFHVPVAKLGGLFCMGHAAGFVSAAEFIKLDENEYQELSIADPENTVLTVCYTSGTTGMPKGTEMTHYNFVACFYSTTSILPFGESDMFLALNPITHLSGMLYAMIVLQDGGTNVMSPATFSIIEIMDAIDKYKVVDFVTGEKLGPREIGEIRFHIKGMTRGYYKRPKETIELFDEQRWCRSGDAGYYDEDGRLYVVERLKQLIKCKDNQVVPAELEELLLREHSTDIAEISVVGLPHSEYGEAPAAAVVLTQEGRNKNLKLLAGSIKATVERQDAKN</sequence>
<protein>
    <recommendedName>
        <fullName evidence="7">Acyl-coa synthetase</fullName>
    </recommendedName>
</protein>
<dbReference type="PANTHER" id="PTHR24096">
    <property type="entry name" value="LONG-CHAIN-FATTY-ACID--COA LIGASE"/>
    <property type="match status" value="1"/>
</dbReference>
<dbReference type="InterPro" id="IPR012337">
    <property type="entry name" value="RNaseH-like_sf"/>
</dbReference>
<comment type="caution">
    <text evidence="5">The sequence shown here is derived from an EMBL/GenBank/DDBJ whole genome shotgun (WGS) entry which is preliminary data.</text>
</comment>
<accession>A0A9D4Q8S7</accession>